<accession>A0A8S4RVK1</accession>
<name>A0A8S4RVK1_9NEOP</name>
<dbReference type="AlphaFoldDB" id="A0A8S4RVK1"/>
<gene>
    <name evidence="1" type="primary">jg8495</name>
    <name evidence="1" type="ORF">PAEG_LOCUS18917</name>
</gene>
<reference evidence="1" key="1">
    <citation type="submission" date="2022-03" db="EMBL/GenBank/DDBJ databases">
        <authorList>
            <person name="Lindestad O."/>
        </authorList>
    </citation>
    <scope>NUCLEOTIDE SEQUENCE</scope>
</reference>
<comment type="caution">
    <text evidence="1">The sequence shown here is derived from an EMBL/GenBank/DDBJ whole genome shotgun (WGS) entry which is preliminary data.</text>
</comment>
<sequence>MLVISLRHLIRNVEIRRRTRVSDIAQRVTEVAMGQAHSSEKVWTLGSHLPRCWNGRPELVSAALVVPNEVDKPH</sequence>
<evidence type="ECO:0000313" key="1">
    <source>
        <dbReference type="EMBL" id="CAH2242677.1"/>
    </source>
</evidence>
<dbReference type="EMBL" id="CAKXAJ010025670">
    <property type="protein sequence ID" value="CAH2242677.1"/>
    <property type="molecule type" value="Genomic_DNA"/>
</dbReference>
<keyword evidence="2" id="KW-1185">Reference proteome</keyword>
<dbReference type="Proteomes" id="UP000838756">
    <property type="component" value="Unassembled WGS sequence"/>
</dbReference>
<evidence type="ECO:0000313" key="2">
    <source>
        <dbReference type="Proteomes" id="UP000838756"/>
    </source>
</evidence>
<dbReference type="OrthoDB" id="6261922at2759"/>
<protein>
    <submittedName>
        <fullName evidence="1">Jg8495 protein</fullName>
    </submittedName>
</protein>
<organism evidence="1 2">
    <name type="scientific">Pararge aegeria aegeria</name>
    <dbReference type="NCBI Taxonomy" id="348720"/>
    <lineage>
        <taxon>Eukaryota</taxon>
        <taxon>Metazoa</taxon>
        <taxon>Ecdysozoa</taxon>
        <taxon>Arthropoda</taxon>
        <taxon>Hexapoda</taxon>
        <taxon>Insecta</taxon>
        <taxon>Pterygota</taxon>
        <taxon>Neoptera</taxon>
        <taxon>Endopterygota</taxon>
        <taxon>Lepidoptera</taxon>
        <taxon>Glossata</taxon>
        <taxon>Ditrysia</taxon>
        <taxon>Papilionoidea</taxon>
        <taxon>Nymphalidae</taxon>
        <taxon>Satyrinae</taxon>
        <taxon>Satyrini</taxon>
        <taxon>Parargina</taxon>
        <taxon>Pararge</taxon>
    </lineage>
</organism>
<proteinExistence type="predicted"/>